<protein>
    <submittedName>
        <fullName evidence="2">Uncharacterized protein</fullName>
    </submittedName>
</protein>
<organism evidence="2 3">
    <name type="scientific">Arachis hypogaea</name>
    <name type="common">Peanut</name>
    <dbReference type="NCBI Taxonomy" id="3818"/>
    <lineage>
        <taxon>Eukaryota</taxon>
        <taxon>Viridiplantae</taxon>
        <taxon>Streptophyta</taxon>
        <taxon>Embryophyta</taxon>
        <taxon>Tracheophyta</taxon>
        <taxon>Spermatophyta</taxon>
        <taxon>Magnoliopsida</taxon>
        <taxon>eudicotyledons</taxon>
        <taxon>Gunneridae</taxon>
        <taxon>Pentapetalae</taxon>
        <taxon>rosids</taxon>
        <taxon>fabids</taxon>
        <taxon>Fabales</taxon>
        <taxon>Fabaceae</taxon>
        <taxon>Papilionoideae</taxon>
        <taxon>50 kb inversion clade</taxon>
        <taxon>dalbergioids sensu lato</taxon>
        <taxon>Dalbergieae</taxon>
        <taxon>Pterocarpus clade</taxon>
        <taxon>Arachis</taxon>
    </lineage>
</organism>
<keyword evidence="1" id="KW-1133">Transmembrane helix</keyword>
<name>A0A6B9V8V6_ARAHY</name>
<reference evidence="2 3" key="1">
    <citation type="submission" date="2020-01" db="EMBL/GenBank/DDBJ databases">
        <title>Genome sequence of Arachis hypogaea, cultivar Shitouqi.</title>
        <authorList>
            <person name="Zhuang W."/>
            <person name="Chen H."/>
            <person name="Varshney R."/>
            <person name="Wang D."/>
            <person name="Ming R."/>
        </authorList>
    </citation>
    <scope>NUCLEOTIDE SEQUENCE [LARGE SCALE GENOMIC DNA]</scope>
    <source>
        <tissue evidence="2">Young leaf</tissue>
    </source>
</reference>
<sequence length="67" mass="7936">MLHFKYGEVAISGVYFGEPLHTFSFILNIFLYFSFYCYFLSTYTLLLCIFTLFLHIASLVHIFSYLV</sequence>
<proteinExistence type="predicted"/>
<keyword evidence="1" id="KW-0812">Transmembrane</keyword>
<feature type="transmembrane region" description="Helical" evidence="1">
    <location>
        <begin position="46"/>
        <end position="66"/>
    </location>
</feature>
<evidence type="ECO:0000313" key="2">
    <source>
        <dbReference type="EMBL" id="QHN77783.1"/>
    </source>
</evidence>
<evidence type="ECO:0000256" key="1">
    <source>
        <dbReference type="SAM" id="Phobius"/>
    </source>
</evidence>
<feature type="transmembrane region" description="Helical" evidence="1">
    <location>
        <begin position="20"/>
        <end position="39"/>
    </location>
</feature>
<dbReference type="AlphaFoldDB" id="A0A6B9V8V6"/>
<keyword evidence="1" id="KW-0472">Membrane</keyword>
<evidence type="ECO:0000313" key="3">
    <source>
        <dbReference type="Proteomes" id="UP000464620"/>
    </source>
</evidence>
<dbReference type="Proteomes" id="UP000464620">
    <property type="component" value="Chromosome B09"/>
</dbReference>
<accession>A0A6B9V8V6</accession>
<dbReference type="EMBL" id="CP031001">
    <property type="protein sequence ID" value="QHN77783.1"/>
    <property type="molecule type" value="Genomic_DNA"/>
</dbReference>
<gene>
    <name evidence="2" type="ORF">DS421_19g655780</name>
</gene>